<evidence type="ECO:0000313" key="2">
    <source>
        <dbReference type="Proteomes" id="UP000078492"/>
    </source>
</evidence>
<feature type="non-terminal residue" evidence="1">
    <location>
        <position position="1"/>
    </location>
</feature>
<reference evidence="1 2" key="1">
    <citation type="submission" date="2015-09" db="EMBL/GenBank/DDBJ databases">
        <title>Trachymyrmex cornetzi WGS genome.</title>
        <authorList>
            <person name="Nygaard S."/>
            <person name="Hu H."/>
            <person name="Boomsma J."/>
            <person name="Zhang G."/>
        </authorList>
    </citation>
    <scope>NUCLEOTIDE SEQUENCE [LARGE SCALE GENOMIC DNA]</scope>
    <source>
        <strain evidence="1">Tcor2-1</strain>
        <tissue evidence="1">Whole body</tissue>
    </source>
</reference>
<name>A0A195DV76_9HYME</name>
<keyword evidence="2" id="KW-1185">Reference proteome</keyword>
<proteinExistence type="predicted"/>
<dbReference type="PANTHER" id="PTHR21301">
    <property type="entry name" value="REVERSE TRANSCRIPTASE"/>
    <property type="match status" value="1"/>
</dbReference>
<dbReference type="PANTHER" id="PTHR21301:SF10">
    <property type="entry name" value="REVERSE TRANSCRIPTASE DOMAIN-CONTAINING PROTEIN"/>
    <property type="match status" value="1"/>
</dbReference>
<organism evidence="1 2">
    <name type="scientific">Trachymyrmex cornetzi</name>
    <dbReference type="NCBI Taxonomy" id="471704"/>
    <lineage>
        <taxon>Eukaryota</taxon>
        <taxon>Metazoa</taxon>
        <taxon>Ecdysozoa</taxon>
        <taxon>Arthropoda</taxon>
        <taxon>Hexapoda</taxon>
        <taxon>Insecta</taxon>
        <taxon>Pterygota</taxon>
        <taxon>Neoptera</taxon>
        <taxon>Endopterygota</taxon>
        <taxon>Hymenoptera</taxon>
        <taxon>Apocrita</taxon>
        <taxon>Aculeata</taxon>
        <taxon>Formicoidea</taxon>
        <taxon>Formicidae</taxon>
        <taxon>Myrmicinae</taxon>
        <taxon>Trachymyrmex</taxon>
    </lineage>
</organism>
<accession>A0A195DV76</accession>
<evidence type="ECO:0000313" key="1">
    <source>
        <dbReference type="EMBL" id="KYN16751.1"/>
    </source>
</evidence>
<gene>
    <name evidence="1" type="ORF">ALC57_10948</name>
</gene>
<sequence>IQFTMEVDDDRLNFLDVTLIINNNKIEFDWYHKLTFSGRYLNFLSHHPISQKRGTIAGLVGI</sequence>
<protein>
    <submittedName>
        <fullName evidence="1">Uncharacterized protein</fullName>
    </submittedName>
</protein>
<dbReference type="AlphaFoldDB" id="A0A195DV76"/>
<dbReference type="EMBL" id="KQ980304">
    <property type="protein sequence ID" value="KYN16751.1"/>
    <property type="molecule type" value="Genomic_DNA"/>
</dbReference>
<dbReference type="Proteomes" id="UP000078492">
    <property type="component" value="Unassembled WGS sequence"/>
</dbReference>